<evidence type="ECO:0000256" key="1">
    <source>
        <dbReference type="ARBA" id="ARBA00022703"/>
    </source>
</evidence>
<dbReference type="Proteomes" id="UP000002358">
    <property type="component" value="Chromosome 1"/>
</dbReference>
<keyword evidence="5" id="KW-1185">Reference proteome</keyword>
<dbReference type="Gene3D" id="3.10.20.10">
    <property type="match status" value="1"/>
</dbReference>
<protein>
    <recommendedName>
        <fullName evidence="3">CIDE-N domain-containing protein</fullName>
    </recommendedName>
</protein>
<organism evidence="4 5">
    <name type="scientific">Nasonia vitripennis</name>
    <name type="common">Parasitic wasp</name>
    <dbReference type="NCBI Taxonomy" id="7425"/>
    <lineage>
        <taxon>Eukaryota</taxon>
        <taxon>Metazoa</taxon>
        <taxon>Ecdysozoa</taxon>
        <taxon>Arthropoda</taxon>
        <taxon>Hexapoda</taxon>
        <taxon>Insecta</taxon>
        <taxon>Pterygota</taxon>
        <taxon>Neoptera</taxon>
        <taxon>Endopterygota</taxon>
        <taxon>Hymenoptera</taxon>
        <taxon>Apocrita</taxon>
        <taxon>Proctotrupomorpha</taxon>
        <taxon>Chalcidoidea</taxon>
        <taxon>Pteromalidae</taxon>
        <taxon>Pteromalinae</taxon>
        <taxon>Nasonia</taxon>
    </lineage>
</organism>
<evidence type="ECO:0000256" key="2">
    <source>
        <dbReference type="SAM" id="MobiDB-lite"/>
    </source>
</evidence>
<feature type="domain" description="CIDE-N" evidence="3">
    <location>
        <begin position="6"/>
        <end position="81"/>
    </location>
</feature>
<proteinExistence type="predicted"/>
<evidence type="ECO:0000259" key="3">
    <source>
        <dbReference type="Pfam" id="PF02017"/>
    </source>
</evidence>
<feature type="region of interest" description="Disordered" evidence="2">
    <location>
        <begin position="79"/>
        <end position="139"/>
    </location>
</feature>
<dbReference type="AlphaFoldDB" id="A0A7M7QNL0"/>
<name>A0A7M7QNL0_NASVI</name>
<keyword evidence="1" id="KW-0053">Apoptosis</keyword>
<reference evidence="4" key="1">
    <citation type="submission" date="2021-01" db="UniProtKB">
        <authorList>
            <consortium name="EnsemblMetazoa"/>
        </authorList>
    </citation>
    <scope>IDENTIFICATION</scope>
</reference>
<dbReference type="GO" id="GO:0006915">
    <property type="term" value="P:apoptotic process"/>
    <property type="evidence" value="ECO:0007669"/>
    <property type="project" value="UniProtKB-KW"/>
</dbReference>
<dbReference type="Pfam" id="PF02017">
    <property type="entry name" value="CIDE-N"/>
    <property type="match status" value="1"/>
</dbReference>
<evidence type="ECO:0000313" key="4">
    <source>
        <dbReference type="EnsemblMetazoa" id="XP_032451634"/>
    </source>
</evidence>
<feature type="compositionally biased region" description="Polar residues" evidence="2">
    <location>
        <begin position="79"/>
        <end position="104"/>
    </location>
</feature>
<dbReference type="InterPro" id="IPR003508">
    <property type="entry name" value="CIDE-N_dom"/>
</dbReference>
<sequence length="139" mass="15595">MAMILPIKVCIRDRLRRLAVIVQENSTTLVRDVISAASAKFKIDGKSLVLEEDGVDLDNDLLVIEWKNKLFMVLQENENWSPINNPPTESNSSFQENKSLNVETDCSKKKCTTSDGKTSESDTSDAPEQKRSKMSQTTD</sequence>
<accession>A0A7M7QNL0</accession>
<dbReference type="SUPFAM" id="SSF54277">
    <property type="entry name" value="CAD &amp; PB1 domains"/>
    <property type="match status" value="1"/>
</dbReference>
<evidence type="ECO:0000313" key="5">
    <source>
        <dbReference type="Proteomes" id="UP000002358"/>
    </source>
</evidence>
<dbReference type="GeneID" id="103317814"/>
<dbReference type="EnsemblMetazoa" id="XM_032595743">
    <property type="protein sequence ID" value="XP_032451634"/>
    <property type="gene ID" value="LOC103317814"/>
</dbReference>
<dbReference type="SMR" id="A0A7M7QNL0"/>
<dbReference type="RefSeq" id="XP_032451634.1">
    <property type="nucleotide sequence ID" value="XM_032595743.1"/>
</dbReference>